<keyword evidence="1" id="KW-1133">Transmembrane helix</keyword>
<dbReference type="EMBL" id="JBHUIP010000001">
    <property type="protein sequence ID" value="MFD2261294.1"/>
    <property type="molecule type" value="Genomic_DNA"/>
</dbReference>
<gene>
    <name evidence="2" type="ORF">ACFSM5_00220</name>
</gene>
<evidence type="ECO:0000313" key="3">
    <source>
        <dbReference type="Proteomes" id="UP001597295"/>
    </source>
</evidence>
<keyword evidence="1" id="KW-0472">Membrane</keyword>
<dbReference type="Pfam" id="PF07330">
    <property type="entry name" value="DUF1467"/>
    <property type="match status" value="1"/>
</dbReference>
<protein>
    <submittedName>
        <fullName evidence="2">DUF1467 family protein</fullName>
    </submittedName>
</protein>
<evidence type="ECO:0000313" key="2">
    <source>
        <dbReference type="EMBL" id="MFD2261294.1"/>
    </source>
</evidence>
<dbReference type="Proteomes" id="UP001597295">
    <property type="component" value="Unassembled WGS sequence"/>
</dbReference>
<keyword evidence="1" id="KW-0812">Transmembrane</keyword>
<feature type="transmembrane region" description="Helical" evidence="1">
    <location>
        <begin position="7"/>
        <end position="26"/>
    </location>
</feature>
<comment type="caution">
    <text evidence="2">The sequence shown here is derived from an EMBL/GenBank/DDBJ whole genome shotgun (WGS) entry which is preliminary data.</text>
</comment>
<reference evidence="3" key="1">
    <citation type="journal article" date="2019" name="Int. J. Syst. Evol. Microbiol.">
        <title>The Global Catalogue of Microorganisms (GCM) 10K type strain sequencing project: providing services to taxonomists for standard genome sequencing and annotation.</title>
        <authorList>
            <consortium name="The Broad Institute Genomics Platform"/>
            <consortium name="The Broad Institute Genome Sequencing Center for Infectious Disease"/>
            <person name="Wu L."/>
            <person name="Ma J."/>
        </authorList>
    </citation>
    <scope>NUCLEOTIDE SEQUENCE [LARGE SCALE GENOMIC DNA]</scope>
    <source>
        <strain evidence="3">CGMCC 1.19062</strain>
    </source>
</reference>
<organism evidence="2 3">
    <name type="scientific">Lacibacterium aquatile</name>
    <dbReference type="NCBI Taxonomy" id="1168082"/>
    <lineage>
        <taxon>Bacteria</taxon>
        <taxon>Pseudomonadati</taxon>
        <taxon>Pseudomonadota</taxon>
        <taxon>Alphaproteobacteria</taxon>
        <taxon>Rhodospirillales</taxon>
        <taxon>Rhodospirillaceae</taxon>
    </lineage>
</organism>
<dbReference type="RefSeq" id="WP_379873858.1">
    <property type="nucleotide sequence ID" value="NZ_JBHUIP010000001.1"/>
</dbReference>
<dbReference type="InterPro" id="IPR009935">
    <property type="entry name" value="DUF1467"/>
</dbReference>
<name>A0ABW5DLF8_9PROT</name>
<accession>A0ABW5DLF8</accession>
<proteinExistence type="predicted"/>
<sequence length="84" mass="9438">MGPVSGFVVFVIIWWTVLFAMLPIGVRKQDDPLVGSEYGAPEKPMLGKKALWTTGVSIVIWLIVYAIIASDLISFREIIQDWED</sequence>
<evidence type="ECO:0000256" key="1">
    <source>
        <dbReference type="SAM" id="Phobius"/>
    </source>
</evidence>
<feature type="transmembrane region" description="Helical" evidence="1">
    <location>
        <begin position="50"/>
        <end position="68"/>
    </location>
</feature>
<keyword evidence="3" id="KW-1185">Reference proteome</keyword>